<dbReference type="PANTHER" id="PTHR39426:SF1">
    <property type="entry name" value="HOMOLOGY TO DEATH-ON-CURING PROTEIN OF PHAGE P1"/>
    <property type="match status" value="1"/>
</dbReference>
<organism evidence="2 3">
    <name type="scientific">Mumia flava</name>
    <dbReference type="NCBI Taxonomy" id="1348852"/>
    <lineage>
        <taxon>Bacteria</taxon>
        <taxon>Bacillati</taxon>
        <taxon>Actinomycetota</taxon>
        <taxon>Actinomycetes</taxon>
        <taxon>Propionibacteriales</taxon>
        <taxon>Nocardioidaceae</taxon>
        <taxon>Mumia</taxon>
    </lineage>
</organism>
<dbReference type="InterPro" id="IPR006440">
    <property type="entry name" value="Doc"/>
</dbReference>
<dbReference type="Proteomes" id="UP000230842">
    <property type="component" value="Unassembled WGS sequence"/>
</dbReference>
<accession>A0A0B2BN55</accession>
<protein>
    <submittedName>
        <fullName evidence="2">Death-on-curing protein</fullName>
    </submittedName>
</protein>
<sequence length="129" mass="13517">MTVFLTVEEALAVARSVIGAPPEVRDLGLVESAVARPRASAFGADAYATLDEKAAALLQSIVRDRPLVDGNERMGFGCTAVFLHINGHPLELDQDTAYDLVIAVATGGLAEVADIAAALRGWRTGEPSD</sequence>
<dbReference type="RefSeq" id="WP_039346928.1">
    <property type="nucleotide sequence ID" value="NZ_PGEZ01000001.1"/>
</dbReference>
<proteinExistence type="predicted"/>
<dbReference type="Gene3D" id="1.20.120.1870">
    <property type="entry name" value="Fic/DOC protein, Fido domain"/>
    <property type="match status" value="1"/>
</dbReference>
<reference evidence="2 3" key="1">
    <citation type="submission" date="2017-11" db="EMBL/GenBank/DDBJ databases">
        <title>Genomic Encyclopedia of Archaeal and Bacterial Type Strains, Phase II (KMG-II): From Individual Species to Whole Genera.</title>
        <authorList>
            <person name="Goeker M."/>
        </authorList>
    </citation>
    <scope>NUCLEOTIDE SEQUENCE [LARGE SCALE GENOMIC DNA]</scope>
    <source>
        <strain evidence="2 3">DSM 27763</strain>
    </source>
</reference>
<dbReference type="EMBL" id="PGEZ01000001">
    <property type="protein sequence ID" value="PJJ57921.1"/>
    <property type="molecule type" value="Genomic_DNA"/>
</dbReference>
<dbReference type="PANTHER" id="PTHR39426">
    <property type="entry name" value="HOMOLOGY TO DEATH-ON-CURING PROTEIN OF PHAGE P1"/>
    <property type="match status" value="1"/>
</dbReference>
<dbReference type="OrthoDB" id="9802752at2"/>
<gene>
    <name evidence="2" type="ORF">CLV56_2160</name>
</gene>
<name>A0A0B2BN55_9ACTN</name>
<feature type="domain" description="Fido" evidence="1">
    <location>
        <begin position="5"/>
        <end position="118"/>
    </location>
</feature>
<dbReference type="AlphaFoldDB" id="A0A0B2BN55"/>
<keyword evidence="3" id="KW-1185">Reference proteome</keyword>
<evidence type="ECO:0000313" key="3">
    <source>
        <dbReference type="Proteomes" id="UP000230842"/>
    </source>
</evidence>
<evidence type="ECO:0000313" key="2">
    <source>
        <dbReference type="EMBL" id="PJJ57921.1"/>
    </source>
</evidence>
<comment type="caution">
    <text evidence="2">The sequence shown here is derived from an EMBL/GenBank/DDBJ whole genome shotgun (WGS) entry which is preliminary data.</text>
</comment>
<dbReference type="InterPro" id="IPR003812">
    <property type="entry name" value="Fido"/>
</dbReference>
<dbReference type="GO" id="GO:0016301">
    <property type="term" value="F:kinase activity"/>
    <property type="evidence" value="ECO:0007669"/>
    <property type="project" value="InterPro"/>
</dbReference>
<evidence type="ECO:0000259" key="1">
    <source>
        <dbReference type="PROSITE" id="PS51459"/>
    </source>
</evidence>
<dbReference type="InterPro" id="IPR053737">
    <property type="entry name" value="Type_II_TA_Toxin"/>
</dbReference>
<dbReference type="Pfam" id="PF02661">
    <property type="entry name" value="Fic"/>
    <property type="match status" value="1"/>
</dbReference>
<dbReference type="PROSITE" id="PS51459">
    <property type="entry name" value="FIDO"/>
    <property type="match status" value="1"/>
</dbReference>